<feature type="transmembrane region" description="Helical" evidence="1">
    <location>
        <begin position="54"/>
        <end position="79"/>
    </location>
</feature>
<dbReference type="Proteomes" id="UP001163152">
    <property type="component" value="Chromosome"/>
</dbReference>
<feature type="transmembrane region" description="Helical" evidence="1">
    <location>
        <begin position="85"/>
        <end position="107"/>
    </location>
</feature>
<accession>A0A9E8Z7W8</accession>
<organism evidence="2 3">
    <name type="scientific">Thermocoleostomius sinensis A174</name>
    <dbReference type="NCBI Taxonomy" id="2016057"/>
    <lineage>
        <taxon>Bacteria</taxon>
        <taxon>Bacillati</taxon>
        <taxon>Cyanobacteriota</taxon>
        <taxon>Cyanophyceae</taxon>
        <taxon>Oculatellales</taxon>
        <taxon>Oculatellaceae</taxon>
        <taxon>Thermocoleostomius</taxon>
    </lineage>
</organism>
<evidence type="ECO:0000313" key="3">
    <source>
        <dbReference type="Proteomes" id="UP001163152"/>
    </source>
</evidence>
<evidence type="ECO:0000256" key="1">
    <source>
        <dbReference type="SAM" id="Phobius"/>
    </source>
</evidence>
<keyword evidence="1" id="KW-1133">Transmembrane helix</keyword>
<proteinExistence type="predicted"/>
<feature type="transmembrane region" description="Helical" evidence="1">
    <location>
        <begin position="30"/>
        <end position="47"/>
    </location>
</feature>
<keyword evidence="1" id="KW-0812">Transmembrane</keyword>
<gene>
    <name evidence="2" type="ORF">OXH18_12960</name>
</gene>
<evidence type="ECO:0000313" key="2">
    <source>
        <dbReference type="EMBL" id="WAL58105.1"/>
    </source>
</evidence>
<dbReference type="EMBL" id="CP113797">
    <property type="protein sequence ID" value="WAL58105.1"/>
    <property type="molecule type" value="Genomic_DNA"/>
</dbReference>
<sequence>MLGILLTTLATALGLLIVDLVVPGVDISNFPAALIAAVAIGLVNGFIKPILSLLSLPITFLTLGLFALVINGICFWLASILVPGFSVQGLLGILLGPIVLSLASTFLNKYFAGKGLGTTPATDGATTVQTEGK</sequence>
<dbReference type="RefSeq" id="WP_268607501.1">
    <property type="nucleotide sequence ID" value="NZ_CP113797.1"/>
</dbReference>
<name>A0A9E8Z7W8_9CYAN</name>
<protein>
    <submittedName>
        <fullName evidence="2">Phage holin family protein</fullName>
    </submittedName>
</protein>
<dbReference type="AlphaFoldDB" id="A0A9E8Z7W8"/>
<dbReference type="PANTHER" id="PTHR37309">
    <property type="entry name" value="SLR0284 PROTEIN"/>
    <property type="match status" value="1"/>
</dbReference>
<dbReference type="PANTHER" id="PTHR37309:SF1">
    <property type="entry name" value="SLR0284 PROTEIN"/>
    <property type="match status" value="1"/>
</dbReference>
<keyword evidence="3" id="KW-1185">Reference proteome</keyword>
<dbReference type="InterPro" id="IPR007165">
    <property type="entry name" value="Phage_holin_4_2"/>
</dbReference>
<dbReference type="Pfam" id="PF04020">
    <property type="entry name" value="Phage_holin_4_2"/>
    <property type="match status" value="1"/>
</dbReference>
<reference evidence="2" key="1">
    <citation type="submission" date="2022-12" db="EMBL/GenBank/DDBJ databases">
        <title>Polyphasic identification of a Novel Hot-Spring Cyanobacterium Ocullathermofonsia sinensis gen nov. sp. nov. and Genomic Insights on its Adaptations to the Thermal Habitat.</title>
        <authorList>
            <person name="Daroch M."/>
            <person name="Tang J."/>
            <person name="Jiang Y."/>
        </authorList>
    </citation>
    <scope>NUCLEOTIDE SEQUENCE</scope>
    <source>
        <strain evidence="2">PKUAC-SCTA174</strain>
    </source>
</reference>
<dbReference type="KEGG" id="tsin:OXH18_12960"/>
<keyword evidence="1" id="KW-0472">Membrane</keyword>